<dbReference type="GO" id="GO:0003677">
    <property type="term" value="F:DNA binding"/>
    <property type="evidence" value="ECO:0007669"/>
    <property type="project" value="UniProtKB-KW"/>
</dbReference>
<evidence type="ECO:0000256" key="3">
    <source>
        <dbReference type="ARBA" id="ARBA00023100"/>
    </source>
</evidence>
<keyword evidence="4" id="KW-0238">DNA-binding</keyword>
<dbReference type="InterPro" id="IPR006120">
    <property type="entry name" value="Resolvase_HTH_dom"/>
</dbReference>
<evidence type="ECO:0000313" key="9">
    <source>
        <dbReference type="EMBL" id="QHT65238.1"/>
    </source>
</evidence>
<dbReference type="SMART" id="SM00857">
    <property type="entry name" value="Resolvase"/>
    <property type="match status" value="1"/>
</dbReference>
<dbReference type="CDD" id="cd03768">
    <property type="entry name" value="SR_ResInv"/>
    <property type="match status" value="1"/>
</dbReference>
<dbReference type="SUPFAM" id="SSF53041">
    <property type="entry name" value="Resolvase-like"/>
    <property type="match status" value="1"/>
</dbReference>
<name>A0A6C0GBH7_9BACT</name>
<dbReference type="Pfam" id="PF00239">
    <property type="entry name" value="Resolvase"/>
    <property type="match status" value="1"/>
</dbReference>
<dbReference type="EMBL" id="CP048222">
    <property type="protein sequence ID" value="QHT65238.1"/>
    <property type="molecule type" value="Genomic_DNA"/>
</dbReference>
<dbReference type="InterPro" id="IPR036162">
    <property type="entry name" value="Resolvase-like_N_sf"/>
</dbReference>
<sequence length="191" mass="21487">MKIGYARVSTEEQNLDLQLDALLRAGCEKIYQEKVSGMKTQRAELGKLLAHLRAGDVLMIWKLDRLGRSLPHLVELTHELLEKEVGLQSLSDPIDTTTAQGRLVFNIFASLAQFERDLIRERTMAGLASARSRGRLGGRKKGLSEKAQKTALIAEALYKQKQLPVMDLCKQLSISKPTLYRYLRSRGVPIK</sequence>
<accession>A0A6C0GBH7</accession>
<dbReference type="PROSITE" id="PS00397">
    <property type="entry name" value="RECOMBINASES_1"/>
    <property type="match status" value="1"/>
</dbReference>
<keyword evidence="3" id="KW-0230">DNA invertase</keyword>
<dbReference type="Gene3D" id="3.40.50.1390">
    <property type="entry name" value="Resolvase, N-terminal catalytic domain"/>
    <property type="match status" value="1"/>
</dbReference>
<feature type="domain" description="Resolvase/invertase-type recombinase catalytic" evidence="8">
    <location>
        <begin position="1"/>
        <end position="134"/>
    </location>
</feature>
<dbReference type="PANTHER" id="PTHR30461:SF2">
    <property type="entry name" value="SERINE RECOMBINASE PINE-RELATED"/>
    <property type="match status" value="1"/>
</dbReference>
<keyword evidence="10" id="KW-1185">Reference proteome</keyword>
<dbReference type="InterPro" id="IPR006118">
    <property type="entry name" value="Recombinase_CS"/>
</dbReference>
<protein>
    <submittedName>
        <fullName evidence="9">Recombinase family protein</fullName>
    </submittedName>
</protein>
<dbReference type="Gene3D" id="1.10.10.60">
    <property type="entry name" value="Homeodomain-like"/>
    <property type="match status" value="1"/>
</dbReference>
<evidence type="ECO:0000256" key="6">
    <source>
        <dbReference type="PIRSR" id="PIRSR606118-50"/>
    </source>
</evidence>
<dbReference type="InterPro" id="IPR050639">
    <property type="entry name" value="SSR_resolvase"/>
</dbReference>
<dbReference type="GO" id="GO:0000150">
    <property type="term" value="F:DNA strand exchange activity"/>
    <property type="evidence" value="ECO:0007669"/>
    <property type="project" value="UniProtKB-KW"/>
</dbReference>
<evidence type="ECO:0000256" key="4">
    <source>
        <dbReference type="ARBA" id="ARBA00023125"/>
    </source>
</evidence>
<dbReference type="KEGG" id="rhoz:GXP67_00385"/>
<evidence type="ECO:0000313" key="10">
    <source>
        <dbReference type="Proteomes" id="UP000480178"/>
    </source>
</evidence>
<dbReference type="InterPro" id="IPR006119">
    <property type="entry name" value="Resolv_N"/>
</dbReference>
<dbReference type="FunFam" id="3.40.50.1390:FF:000001">
    <property type="entry name" value="DNA recombinase"/>
    <property type="match status" value="1"/>
</dbReference>
<dbReference type="Pfam" id="PF02796">
    <property type="entry name" value="HTH_7"/>
    <property type="match status" value="1"/>
</dbReference>
<proteinExistence type="inferred from homology"/>
<keyword evidence="2" id="KW-0229">DNA integration</keyword>
<evidence type="ECO:0000256" key="1">
    <source>
        <dbReference type="ARBA" id="ARBA00009913"/>
    </source>
</evidence>
<feature type="active site" description="O-(5'-phospho-DNA)-serine intermediate" evidence="6 7">
    <location>
        <position position="9"/>
    </location>
</feature>
<dbReference type="PANTHER" id="PTHR30461">
    <property type="entry name" value="DNA-INVERTASE FROM LAMBDOID PROPHAGE"/>
    <property type="match status" value="1"/>
</dbReference>
<reference evidence="9 10" key="1">
    <citation type="submission" date="2020-01" db="EMBL/GenBank/DDBJ databases">
        <authorList>
            <person name="Kim M.K."/>
        </authorList>
    </citation>
    <scope>NUCLEOTIDE SEQUENCE [LARGE SCALE GENOMIC DNA]</scope>
    <source>
        <strain evidence="9 10">172606-1</strain>
    </source>
</reference>
<evidence type="ECO:0000259" key="8">
    <source>
        <dbReference type="PROSITE" id="PS51736"/>
    </source>
</evidence>
<dbReference type="GO" id="GO:0015074">
    <property type="term" value="P:DNA integration"/>
    <property type="evidence" value="ECO:0007669"/>
    <property type="project" value="UniProtKB-KW"/>
</dbReference>
<dbReference type="Proteomes" id="UP000480178">
    <property type="component" value="Chromosome"/>
</dbReference>
<evidence type="ECO:0000256" key="5">
    <source>
        <dbReference type="ARBA" id="ARBA00023172"/>
    </source>
</evidence>
<dbReference type="PROSITE" id="PS51736">
    <property type="entry name" value="RECOMBINASES_3"/>
    <property type="match status" value="1"/>
</dbReference>
<evidence type="ECO:0000256" key="2">
    <source>
        <dbReference type="ARBA" id="ARBA00022908"/>
    </source>
</evidence>
<comment type="similarity">
    <text evidence="1">Belongs to the site-specific recombinase resolvase family.</text>
</comment>
<keyword evidence="5" id="KW-0233">DNA recombination</keyword>
<dbReference type="AlphaFoldDB" id="A0A6C0GBH7"/>
<gene>
    <name evidence="9" type="ORF">GXP67_00385</name>
</gene>
<evidence type="ECO:0000256" key="7">
    <source>
        <dbReference type="PROSITE-ProRule" id="PRU10137"/>
    </source>
</evidence>
<dbReference type="PROSITE" id="PS00398">
    <property type="entry name" value="RECOMBINASES_2"/>
    <property type="match status" value="1"/>
</dbReference>
<organism evidence="9 10">
    <name type="scientific">Rhodocytophaga rosea</name>
    <dbReference type="NCBI Taxonomy" id="2704465"/>
    <lineage>
        <taxon>Bacteria</taxon>
        <taxon>Pseudomonadati</taxon>
        <taxon>Bacteroidota</taxon>
        <taxon>Cytophagia</taxon>
        <taxon>Cytophagales</taxon>
        <taxon>Rhodocytophagaceae</taxon>
        <taxon>Rhodocytophaga</taxon>
    </lineage>
</organism>